<name>A0ABQ0LWB9_MYCCL</name>
<organism evidence="2 3">
    <name type="scientific">Mycena chlorophos</name>
    <name type="common">Agaric fungus</name>
    <name type="synonym">Agaricus chlorophos</name>
    <dbReference type="NCBI Taxonomy" id="658473"/>
    <lineage>
        <taxon>Eukaryota</taxon>
        <taxon>Fungi</taxon>
        <taxon>Dikarya</taxon>
        <taxon>Basidiomycota</taxon>
        <taxon>Agaricomycotina</taxon>
        <taxon>Agaricomycetes</taxon>
        <taxon>Agaricomycetidae</taxon>
        <taxon>Agaricales</taxon>
        <taxon>Marasmiineae</taxon>
        <taxon>Mycenaceae</taxon>
        <taxon>Mycena</taxon>
    </lineage>
</organism>
<gene>
    <name evidence="2" type="ORF">MCHLO_12146</name>
</gene>
<reference evidence="2" key="1">
    <citation type="submission" date="2014-09" db="EMBL/GenBank/DDBJ databases">
        <title>Genome sequence of the luminous mushroom Mycena chlorophos for searching fungal bioluminescence genes.</title>
        <authorList>
            <person name="Tanaka Y."/>
            <person name="Kasuga D."/>
            <person name="Oba Y."/>
            <person name="Hase S."/>
            <person name="Sato K."/>
            <person name="Oba Y."/>
            <person name="Sakakibara Y."/>
        </authorList>
    </citation>
    <scope>NUCLEOTIDE SEQUENCE</scope>
</reference>
<evidence type="ECO:0000313" key="2">
    <source>
        <dbReference type="EMBL" id="GAT55367.1"/>
    </source>
</evidence>
<keyword evidence="3" id="KW-1185">Reference proteome</keyword>
<evidence type="ECO:0000313" key="3">
    <source>
        <dbReference type="Proteomes" id="UP000815677"/>
    </source>
</evidence>
<feature type="compositionally biased region" description="Low complexity" evidence="1">
    <location>
        <begin position="62"/>
        <end position="76"/>
    </location>
</feature>
<feature type="region of interest" description="Disordered" evidence="1">
    <location>
        <begin position="41"/>
        <end position="78"/>
    </location>
</feature>
<evidence type="ECO:0000256" key="1">
    <source>
        <dbReference type="SAM" id="MobiDB-lite"/>
    </source>
</evidence>
<accession>A0ABQ0LWB9</accession>
<protein>
    <submittedName>
        <fullName evidence="2">Uncharacterized protein</fullName>
    </submittedName>
</protein>
<dbReference type="Proteomes" id="UP000815677">
    <property type="component" value="Unassembled WGS sequence"/>
</dbReference>
<sequence length="180" mass="20161">MMTRPHWLLSRNTSYGFVLGFDAPESVEKVRQLRLERLQRQSHQLPPHLEPDAAIPNATNTPSMSKSPLPSSSSLSDITNTSFAAHHPARPSPFPIRLCRPAHQHPVSHCLRSDANKHTRAHNATDYVFIQNSSSLPSFPCSRCKTRSECEDVGWSAVVLTLVRVEVEPREGPLQRAKQV</sequence>
<proteinExistence type="predicted"/>
<dbReference type="EMBL" id="DF848991">
    <property type="protein sequence ID" value="GAT55367.1"/>
    <property type="molecule type" value="Genomic_DNA"/>
</dbReference>